<proteinExistence type="predicted"/>
<keyword evidence="1" id="KW-0472">Membrane</keyword>
<accession>A0ABW2A3Q2</accession>
<evidence type="ECO:0000256" key="1">
    <source>
        <dbReference type="SAM" id="Phobius"/>
    </source>
</evidence>
<dbReference type="EMBL" id="JBHSWE010000001">
    <property type="protein sequence ID" value="MFC6672106.1"/>
    <property type="molecule type" value="Genomic_DNA"/>
</dbReference>
<comment type="caution">
    <text evidence="2">The sequence shown here is derived from an EMBL/GenBank/DDBJ whole genome shotgun (WGS) entry which is preliminary data.</text>
</comment>
<organism evidence="2 3">
    <name type="scientific">Marinobacterium aestuariivivens</name>
    <dbReference type="NCBI Taxonomy" id="1698799"/>
    <lineage>
        <taxon>Bacteria</taxon>
        <taxon>Pseudomonadati</taxon>
        <taxon>Pseudomonadota</taxon>
        <taxon>Gammaproteobacteria</taxon>
        <taxon>Oceanospirillales</taxon>
        <taxon>Oceanospirillaceae</taxon>
        <taxon>Marinobacterium</taxon>
    </lineage>
</organism>
<name>A0ABW2A3Q2_9GAMM</name>
<keyword evidence="1" id="KW-0812">Transmembrane</keyword>
<dbReference type="RefSeq" id="WP_379910569.1">
    <property type="nucleotide sequence ID" value="NZ_JBHSWE010000001.1"/>
</dbReference>
<keyword evidence="1" id="KW-1133">Transmembrane helix</keyword>
<gene>
    <name evidence="2" type="ORF">ACFQDL_20090</name>
</gene>
<feature type="transmembrane region" description="Helical" evidence="1">
    <location>
        <begin position="29"/>
        <end position="50"/>
    </location>
</feature>
<reference evidence="3" key="1">
    <citation type="journal article" date="2019" name="Int. J. Syst. Evol. Microbiol.">
        <title>The Global Catalogue of Microorganisms (GCM) 10K type strain sequencing project: providing services to taxonomists for standard genome sequencing and annotation.</title>
        <authorList>
            <consortium name="The Broad Institute Genomics Platform"/>
            <consortium name="The Broad Institute Genome Sequencing Center for Infectious Disease"/>
            <person name="Wu L."/>
            <person name="Ma J."/>
        </authorList>
    </citation>
    <scope>NUCLEOTIDE SEQUENCE [LARGE SCALE GENOMIC DNA]</scope>
    <source>
        <strain evidence="3">NBRC 111756</strain>
    </source>
</reference>
<keyword evidence="3" id="KW-1185">Reference proteome</keyword>
<protein>
    <submittedName>
        <fullName evidence="2">Uncharacterized protein</fullName>
    </submittedName>
</protein>
<evidence type="ECO:0000313" key="3">
    <source>
        <dbReference type="Proteomes" id="UP001596422"/>
    </source>
</evidence>
<evidence type="ECO:0000313" key="2">
    <source>
        <dbReference type="EMBL" id="MFC6672106.1"/>
    </source>
</evidence>
<dbReference type="Proteomes" id="UP001596422">
    <property type="component" value="Unassembled WGS sequence"/>
</dbReference>
<sequence length="79" mass="8513">MTDDPQAEPPYTRLPSAYVDRLTKPFARFLHIEAAGGAVLLLFTAAALILSNSPGPIRFWISGRPGSGFRSARSISPGR</sequence>